<evidence type="ECO:0000259" key="6">
    <source>
        <dbReference type="PROSITE" id="PS50001"/>
    </source>
</evidence>
<evidence type="ECO:0000313" key="8">
    <source>
        <dbReference type="EMBL" id="KAL3316094.1"/>
    </source>
</evidence>
<dbReference type="Gene3D" id="3.30.505.10">
    <property type="entry name" value="SH2 domain"/>
    <property type="match status" value="1"/>
</dbReference>
<dbReference type="PRINTS" id="PR00452">
    <property type="entry name" value="SH3DOMAIN"/>
</dbReference>
<feature type="domain" description="SH3" evidence="7">
    <location>
        <begin position="383"/>
        <end position="445"/>
    </location>
</feature>
<dbReference type="InterPro" id="IPR000980">
    <property type="entry name" value="SH2"/>
</dbReference>
<dbReference type="InterPro" id="IPR051184">
    <property type="entry name" value="Tyrosine-phos_adapter"/>
</dbReference>
<evidence type="ECO:0000313" key="9">
    <source>
        <dbReference type="Proteomes" id="UP001626550"/>
    </source>
</evidence>
<dbReference type="Pfam" id="PF00018">
    <property type="entry name" value="SH3_1"/>
    <property type="match status" value="3"/>
</dbReference>
<evidence type="ECO:0000256" key="1">
    <source>
        <dbReference type="ARBA" id="ARBA00022443"/>
    </source>
</evidence>
<dbReference type="PANTHER" id="PTHR19969:SF14">
    <property type="entry name" value="DREADLOCKS, ISOFORM B"/>
    <property type="match status" value="1"/>
</dbReference>
<name>A0ABD2Q952_9PLAT</name>
<feature type="domain" description="SH3" evidence="7">
    <location>
        <begin position="4"/>
        <end position="63"/>
    </location>
</feature>
<reference evidence="8 9" key="1">
    <citation type="submission" date="2024-11" db="EMBL/GenBank/DDBJ databases">
        <title>Adaptive evolution of stress response genes in parasites aligns with host niche diversity.</title>
        <authorList>
            <person name="Hahn C."/>
            <person name="Resl P."/>
        </authorList>
    </citation>
    <scope>NUCLEOTIDE SEQUENCE [LARGE SCALE GENOMIC DNA]</scope>
    <source>
        <strain evidence="8">EGGRZ-B1_66</strain>
        <tissue evidence="8">Body</tissue>
    </source>
</reference>
<dbReference type="SUPFAM" id="SSF55550">
    <property type="entry name" value="SH2 domain"/>
    <property type="match status" value="1"/>
</dbReference>
<feature type="domain" description="SH2" evidence="6">
    <location>
        <begin position="483"/>
        <end position="576"/>
    </location>
</feature>
<dbReference type="CDD" id="cd11767">
    <property type="entry name" value="SH3_Nck_3"/>
    <property type="match status" value="1"/>
</dbReference>
<dbReference type="SUPFAM" id="SSF50044">
    <property type="entry name" value="SH3-domain"/>
    <property type="match status" value="3"/>
</dbReference>
<dbReference type="AlphaFoldDB" id="A0ABD2Q952"/>
<evidence type="ECO:0000256" key="5">
    <source>
        <dbReference type="SAM" id="MobiDB-lite"/>
    </source>
</evidence>
<dbReference type="FunFam" id="2.30.30.40:FF:000110">
    <property type="entry name" value="Cytoplasmic protein"/>
    <property type="match status" value="1"/>
</dbReference>
<dbReference type="InterPro" id="IPR036028">
    <property type="entry name" value="SH3-like_dom_sf"/>
</dbReference>
<dbReference type="InterPro" id="IPR001452">
    <property type="entry name" value="SH3_domain"/>
</dbReference>
<sequence length="587" mass="65370">MDKEEPEFVTAKFDYTAADSNELTIKTNERLRLLDDSKSWWAVQNASGKQGFVPSNFVERVKSQSGWFSSLKTPWKRSKSKSSGSRENKSPNSRTNGTYPPNASNGSINLNGGSVTAMHNQTDLYLSDKMKSLDTNVKTPANMNGSLGPASNTMDGRVGSRGPADVHMSNYSASTLPQMSTENPPDTAIASSSGLCYCQANYAYCAEKSDELSIKRGDRIQVQEKSSDGWWRGYLLDTKTSQPTAAGWFPSNYVVTIDPTLISSLNGVRPGVAGSNISLANNQQDNTKKAMGSHPGVANRSQSVMAKMPPGSVAQPGSTVPMNGSFRPPLDQNGTPADYYQQFPRPGFNYVSNGSQRIVRLGSSNNNNGSLQRPFPMPASPPVIRERVLTLYPFRKNQEEEMSFDPQEVLDVVDKPVDDPDWWRCRNIRGEEGLVPRNYVRVLDSVPVAQESLTGEELRLKYARMSRKSSTDPFFTTMVTRPWYWGAISRNDCEHILSLYAKIGEFIVRDSESHPGDLTVTMMAGNKNRNFKVNVQAGLYHIGQKTFRSLDDLISHYQLHPIFKNEEEKHYLTQPFSYPRARFTEPA</sequence>
<keyword evidence="9" id="KW-1185">Reference proteome</keyword>
<dbReference type="Gene3D" id="2.30.30.40">
    <property type="entry name" value="SH3 Domains"/>
    <property type="match status" value="3"/>
</dbReference>
<accession>A0ABD2Q952</accession>
<dbReference type="SMART" id="SM00326">
    <property type="entry name" value="SH3"/>
    <property type="match status" value="3"/>
</dbReference>
<organism evidence="8 9">
    <name type="scientific">Cichlidogyrus casuarinus</name>
    <dbReference type="NCBI Taxonomy" id="1844966"/>
    <lineage>
        <taxon>Eukaryota</taxon>
        <taxon>Metazoa</taxon>
        <taxon>Spiralia</taxon>
        <taxon>Lophotrochozoa</taxon>
        <taxon>Platyhelminthes</taxon>
        <taxon>Monogenea</taxon>
        <taxon>Monopisthocotylea</taxon>
        <taxon>Dactylogyridea</taxon>
        <taxon>Ancyrocephalidae</taxon>
        <taxon>Cichlidogyrus</taxon>
    </lineage>
</organism>
<dbReference type="Pfam" id="PF00017">
    <property type="entry name" value="SH2"/>
    <property type="match status" value="1"/>
</dbReference>
<protein>
    <submittedName>
        <fullName evidence="8">Uncharacterized protein</fullName>
    </submittedName>
</protein>
<dbReference type="PRINTS" id="PR00401">
    <property type="entry name" value="SH2DOMAIN"/>
</dbReference>
<dbReference type="Proteomes" id="UP001626550">
    <property type="component" value="Unassembled WGS sequence"/>
</dbReference>
<feature type="region of interest" description="Disordered" evidence="5">
    <location>
        <begin position="72"/>
        <end position="114"/>
    </location>
</feature>
<dbReference type="InterPro" id="IPR036860">
    <property type="entry name" value="SH2_dom_sf"/>
</dbReference>
<evidence type="ECO:0000259" key="7">
    <source>
        <dbReference type="PROSITE" id="PS50002"/>
    </source>
</evidence>
<evidence type="ECO:0000256" key="2">
    <source>
        <dbReference type="ARBA" id="ARBA00022999"/>
    </source>
</evidence>
<evidence type="ECO:0000256" key="3">
    <source>
        <dbReference type="PROSITE-ProRule" id="PRU00191"/>
    </source>
</evidence>
<feature type="compositionally biased region" description="Polar residues" evidence="5">
    <location>
        <begin position="91"/>
        <end position="114"/>
    </location>
</feature>
<dbReference type="EMBL" id="JBJKFK010000603">
    <property type="protein sequence ID" value="KAL3316094.1"/>
    <property type="molecule type" value="Genomic_DNA"/>
</dbReference>
<dbReference type="PROSITE" id="PS50002">
    <property type="entry name" value="SH3"/>
    <property type="match status" value="3"/>
</dbReference>
<dbReference type="SMART" id="SM00252">
    <property type="entry name" value="SH2"/>
    <property type="match status" value="1"/>
</dbReference>
<comment type="caution">
    <text evidence="8">The sequence shown here is derived from an EMBL/GenBank/DDBJ whole genome shotgun (WGS) entry which is preliminary data.</text>
</comment>
<gene>
    <name evidence="8" type="ORF">Ciccas_005265</name>
</gene>
<feature type="domain" description="SH3" evidence="7">
    <location>
        <begin position="193"/>
        <end position="259"/>
    </location>
</feature>
<dbReference type="CDD" id="cd00174">
    <property type="entry name" value="SH3"/>
    <property type="match status" value="1"/>
</dbReference>
<dbReference type="PROSITE" id="PS50001">
    <property type="entry name" value="SH2"/>
    <property type="match status" value="1"/>
</dbReference>
<keyword evidence="2 3" id="KW-0727">SH2 domain</keyword>
<proteinExistence type="predicted"/>
<evidence type="ECO:0000256" key="4">
    <source>
        <dbReference type="PROSITE-ProRule" id="PRU00192"/>
    </source>
</evidence>
<keyword evidence="1 4" id="KW-0728">SH3 domain</keyword>
<dbReference type="PANTHER" id="PTHR19969">
    <property type="entry name" value="SH2-SH3 ADAPTOR PROTEIN-RELATED"/>
    <property type="match status" value="1"/>
</dbReference>